<dbReference type="EMBL" id="CAKXZS010000005">
    <property type="protein sequence ID" value="CAH2395695.1"/>
    <property type="molecule type" value="Genomic_DNA"/>
</dbReference>
<evidence type="ECO:0000313" key="2">
    <source>
        <dbReference type="Proteomes" id="UP001152604"/>
    </source>
</evidence>
<dbReference type="Proteomes" id="UP001152604">
    <property type="component" value="Unassembled WGS sequence"/>
</dbReference>
<reference evidence="1" key="1">
    <citation type="submission" date="2022-03" db="EMBL/GenBank/DDBJ databases">
        <authorList>
            <person name="Brunel B."/>
        </authorList>
    </citation>
    <scope>NUCLEOTIDE SEQUENCE</scope>
    <source>
        <strain evidence="1">STM4922sample</strain>
    </source>
</reference>
<accession>A0ABN8JE44</accession>
<evidence type="ECO:0000313" key="1">
    <source>
        <dbReference type="EMBL" id="CAH2395695.1"/>
    </source>
</evidence>
<sequence length="78" mass="8774">MRRHLRRFKSELFRLITSRLLDRPVANVVTDHPHAGSSPSHAGGLLATSLRLVNEVRKLLGSAKAVEVPSEINVRRWP</sequence>
<gene>
    <name evidence="1" type="ORF">MES4922_130102</name>
</gene>
<comment type="caution">
    <text evidence="1">The sequence shown here is derived from an EMBL/GenBank/DDBJ whole genome shotgun (WGS) entry which is preliminary data.</text>
</comment>
<name>A0ABN8JE44_9HYPH</name>
<proteinExistence type="predicted"/>
<organism evidence="1 2">
    <name type="scientific">Mesorhizobium ventifaucium</name>
    <dbReference type="NCBI Taxonomy" id="666020"/>
    <lineage>
        <taxon>Bacteria</taxon>
        <taxon>Pseudomonadati</taxon>
        <taxon>Pseudomonadota</taxon>
        <taxon>Alphaproteobacteria</taxon>
        <taxon>Hyphomicrobiales</taxon>
        <taxon>Phyllobacteriaceae</taxon>
        <taxon>Mesorhizobium</taxon>
    </lineage>
</organism>
<protein>
    <submittedName>
        <fullName evidence="1">Uncharacterized protein</fullName>
    </submittedName>
</protein>
<keyword evidence="2" id="KW-1185">Reference proteome</keyword>